<name>A0ABT8WAC2_9FLAO</name>
<dbReference type="Pfam" id="PF08239">
    <property type="entry name" value="SH3_3"/>
    <property type="match status" value="1"/>
</dbReference>
<dbReference type="InterPro" id="IPR003646">
    <property type="entry name" value="SH3-like_bac-type"/>
</dbReference>
<evidence type="ECO:0000313" key="2">
    <source>
        <dbReference type="EMBL" id="MDO5970064.1"/>
    </source>
</evidence>
<keyword evidence="3" id="KW-1185">Reference proteome</keyword>
<evidence type="ECO:0000313" key="3">
    <source>
        <dbReference type="Proteomes" id="UP001176883"/>
    </source>
</evidence>
<protein>
    <submittedName>
        <fullName evidence="2">SH3 domain-containing protein</fullName>
    </submittedName>
</protein>
<organism evidence="2 3">
    <name type="scientific">Flavivirga aquimarina</name>
    <dbReference type="NCBI Taxonomy" id="2027862"/>
    <lineage>
        <taxon>Bacteria</taxon>
        <taxon>Pseudomonadati</taxon>
        <taxon>Bacteroidota</taxon>
        <taxon>Flavobacteriia</taxon>
        <taxon>Flavobacteriales</taxon>
        <taxon>Flavobacteriaceae</taxon>
        <taxon>Flavivirga</taxon>
    </lineage>
</organism>
<reference evidence="2" key="1">
    <citation type="submission" date="2023-07" db="EMBL/GenBank/DDBJ databases">
        <title>Two novel species in the genus Flavivirga.</title>
        <authorList>
            <person name="Kwon K."/>
        </authorList>
    </citation>
    <scope>NUCLEOTIDE SEQUENCE</scope>
    <source>
        <strain evidence="2">KCTC 52353</strain>
    </source>
</reference>
<dbReference type="Proteomes" id="UP001176883">
    <property type="component" value="Unassembled WGS sequence"/>
</dbReference>
<comment type="caution">
    <text evidence="2">The sequence shown here is derived from an EMBL/GenBank/DDBJ whole genome shotgun (WGS) entry which is preliminary data.</text>
</comment>
<dbReference type="EMBL" id="JAUOEK010000113">
    <property type="protein sequence ID" value="MDO5970064.1"/>
    <property type="molecule type" value="Genomic_DNA"/>
</dbReference>
<accession>A0ABT8WAC2</accession>
<proteinExistence type="predicted"/>
<dbReference type="Gene3D" id="2.30.30.40">
    <property type="entry name" value="SH3 Domains"/>
    <property type="match status" value="1"/>
</dbReference>
<evidence type="ECO:0000259" key="1">
    <source>
        <dbReference type="Pfam" id="PF08239"/>
    </source>
</evidence>
<sequence>MNKLTILLLLITNFSFSQEIIYHNPNFDLKNGENYYLFGNDVKFRQLPDLTSEVIDLLKIGTEVVILEKTENKLNYNGIESPFYKVKYKNKIGYILGGLISLEKKEIKNSKYFFAYKKTEDNYSIIIRHLNEKSELTENSSILTTYEFSIDLFDNKGIDNVENILFVNYLAEACGIDGGGIFFFKTESELKKILEISQVSDGGVYWLKEKLIFPTDENGIKGKIVYQKEIGNYEDEETNWIEIKITSRELEWKNGDLIPNLETEK</sequence>
<gene>
    <name evidence="2" type="ORF">Q4Q35_09605</name>
</gene>
<feature type="domain" description="SH3b" evidence="1">
    <location>
        <begin position="42"/>
        <end position="101"/>
    </location>
</feature>
<dbReference type="RefSeq" id="WP_303277757.1">
    <property type="nucleotide sequence ID" value="NZ_JAUOEK010000113.1"/>
</dbReference>